<dbReference type="PROSITE" id="PS50943">
    <property type="entry name" value="HTH_CROC1"/>
    <property type="match status" value="1"/>
</dbReference>
<evidence type="ECO:0000313" key="3">
    <source>
        <dbReference type="EMBL" id="PFG34858.1"/>
    </source>
</evidence>
<dbReference type="AlphaFoldDB" id="A0A2A9E7B7"/>
<sequence>MHQRFYRVRTLGALASAVQAVRTTSGTTQSELAQAIGSSRPTVSRMERGLPTATDTLVAALTECGYELVVVPIGSAVTVAPTPRTGTPPTAGVSPRRG</sequence>
<evidence type="ECO:0000313" key="4">
    <source>
        <dbReference type="Proteomes" id="UP000225548"/>
    </source>
</evidence>
<dbReference type="Gene3D" id="1.10.260.40">
    <property type="entry name" value="lambda repressor-like DNA-binding domains"/>
    <property type="match status" value="1"/>
</dbReference>
<reference evidence="3 4" key="1">
    <citation type="submission" date="2017-10" db="EMBL/GenBank/DDBJ databases">
        <title>Sequencing the genomes of 1000 actinobacteria strains.</title>
        <authorList>
            <person name="Klenk H.-P."/>
        </authorList>
    </citation>
    <scope>NUCLEOTIDE SEQUENCE [LARGE SCALE GENOMIC DNA]</scope>
    <source>
        <strain evidence="3 4">DSM 18966</strain>
    </source>
</reference>
<dbReference type="InterPro" id="IPR001387">
    <property type="entry name" value="Cro/C1-type_HTH"/>
</dbReference>
<dbReference type="CDD" id="cd00093">
    <property type="entry name" value="HTH_XRE"/>
    <property type="match status" value="1"/>
</dbReference>
<keyword evidence="4" id="KW-1185">Reference proteome</keyword>
<name>A0A2A9E7B7_9MICO</name>
<feature type="region of interest" description="Disordered" evidence="1">
    <location>
        <begin position="79"/>
        <end position="98"/>
    </location>
</feature>
<dbReference type="InterPro" id="IPR010982">
    <property type="entry name" value="Lambda_DNA-bd_dom_sf"/>
</dbReference>
<dbReference type="SMART" id="SM00530">
    <property type="entry name" value="HTH_XRE"/>
    <property type="match status" value="1"/>
</dbReference>
<gene>
    <name evidence="3" type="ORF">ATL42_2789</name>
</gene>
<dbReference type="SUPFAM" id="SSF47413">
    <property type="entry name" value="lambda repressor-like DNA-binding domains"/>
    <property type="match status" value="1"/>
</dbReference>
<evidence type="ECO:0000256" key="1">
    <source>
        <dbReference type="SAM" id="MobiDB-lite"/>
    </source>
</evidence>
<accession>A0A2A9E7B7</accession>
<comment type="caution">
    <text evidence="3">The sequence shown here is derived from an EMBL/GenBank/DDBJ whole genome shotgun (WGS) entry which is preliminary data.</text>
</comment>
<proteinExistence type="predicted"/>
<dbReference type="Proteomes" id="UP000225548">
    <property type="component" value="Unassembled WGS sequence"/>
</dbReference>
<dbReference type="Pfam" id="PF01381">
    <property type="entry name" value="HTH_3"/>
    <property type="match status" value="1"/>
</dbReference>
<evidence type="ECO:0000259" key="2">
    <source>
        <dbReference type="PROSITE" id="PS50943"/>
    </source>
</evidence>
<organism evidence="3 4">
    <name type="scientific">Sanguibacter antarcticus</name>
    <dbReference type="NCBI Taxonomy" id="372484"/>
    <lineage>
        <taxon>Bacteria</taxon>
        <taxon>Bacillati</taxon>
        <taxon>Actinomycetota</taxon>
        <taxon>Actinomycetes</taxon>
        <taxon>Micrococcales</taxon>
        <taxon>Sanguibacteraceae</taxon>
        <taxon>Sanguibacter</taxon>
    </lineage>
</organism>
<protein>
    <submittedName>
        <fullName evidence="3">Helix-turn-helix protein</fullName>
    </submittedName>
</protein>
<dbReference type="EMBL" id="PDJG01000001">
    <property type="protein sequence ID" value="PFG34858.1"/>
    <property type="molecule type" value="Genomic_DNA"/>
</dbReference>
<dbReference type="GO" id="GO:0003677">
    <property type="term" value="F:DNA binding"/>
    <property type="evidence" value="ECO:0007669"/>
    <property type="project" value="InterPro"/>
</dbReference>
<feature type="domain" description="HTH cro/C1-type" evidence="2">
    <location>
        <begin position="28"/>
        <end position="49"/>
    </location>
</feature>